<dbReference type="PANTHER" id="PTHR47835">
    <property type="entry name" value="HFM1, ATP DEPENDENT DNA HELICASE HOMOLOG"/>
    <property type="match status" value="1"/>
</dbReference>
<keyword evidence="3" id="KW-0378">Hydrolase</keyword>
<evidence type="ECO:0000256" key="2">
    <source>
        <dbReference type="ARBA" id="ARBA00022741"/>
    </source>
</evidence>
<accession>A0A5J5F271</accession>
<dbReference type="InterPro" id="IPR014001">
    <property type="entry name" value="Helicase_ATP-bd"/>
</dbReference>
<feature type="domain" description="Helicase C-terminal" evidence="13">
    <location>
        <begin position="341"/>
        <end position="529"/>
    </location>
</feature>
<comment type="similarity">
    <text evidence="1">Belongs to the helicase family. SKI2 subfamily.</text>
</comment>
<dbReference type="SUPFAM" id="SSF158702">
    <property type="entry name" value="Sec63 N-terminal domain-like"/>
    <property type="match status" value="1"/>
</dbReference>
<dbReference type="SUPFAM" id="SSF46785">
    <property type="entry name" value="Winged helix' DNA-binding domain"/>
    <property type="match status" value="1"/>
</dbReference>
<keyword evidence="15" id="KW-1185">Reference proteome</keyword>
<dbReference type="GO" id="GO:0005524">
    <property type="term" value="F:ATP binding"/>
    <property type="evidence" value="ECO:0007669"/>
    <property type="project" value="UniProtKB-KW"/>
</dbReference>
<dbReference type="SMART" id="SM00490">
    <property type="entry name" value="HELICc"/>
    <property type="match status" value="1"/>
</dbReference>
<name>A0A5J5F271_9PEZI</name>
<feature type="compositionally biased region" description="Low complexity" evidence="11">
    <location>
        <begin position="15"/>
        <end position="28"/>
    </location>
</feature>
<dbReference type="SMART" id="SM00487">
    <property type="entry name" value="DEXDc"/>
    <property type="match status" value="1"/>
</dbReference>
<dbReference type="FunFam" id="1.10.3380.10:FF:000012">
    <property type="entry name" value="DEAD/DEAH box DNA helicase"/>
    <property type="match status" value="1"/>
</dbReference>
<dbReference type="Gene3D" id="3.40.50.300">
    <property type="entry name" value="P-loop containing nucleotide triphosphate hydrolases"/>
    <property type="match status" value="2"/>
</dbReference>
<dbReference type="GO" id="GO:0051321">
    <property type="term" value="P:meiotic cell cycle"/>
    <property type="evidence" value="ECO:0007669"/>
    <property type="project" value="UniProtKB-KW"/>
</dbReference>
<keyword evidence="2" id="KW-0547">Nucleotide-binding</keyword>
<feature type="non-terminal residue" evidence="14">
    <location>
        <position position="1064"/>
    </location>
</feature>
<dbReference type="Gene3D" id="1.10.3380.10">
    <property type="entry name" value="Sec63 N-terminal domain-like domain"/>
    <property type="match status" value="1"/>
</dbReference>
<dbReference type="InterPro" id="IPR011545">
    <property type="entry name" value="DEAD/DEAH_box_helicase_dom"/>
</dbReference>
<comment type="catalytic activity">
    <reaction evidence="10">
        <text>ATP + H2O = ADP + phosphate + H(+)</text>
        <dbReference type="Rhea" id="RHEA:13065"/>
        <dbReference type="ChEBI" id="CHEBI:15377"/>
        <dbReference type="ChEBI" id="CHEBI:15378"/>
        <dbReference type="ChEBI" id="CHEBI:30616"/>
        <dbReference type="ChEBI" id="CHEBI:43474"/>
        <dbReference type="ChEBI" id="CHEBI:456216"/>
        <dbReference type="EC" id="5.6.2.4"/>
    </reaction>
</comment>
<organism evidence="14 15">
    <name type="scientific">Sphaerosporella brunnea</name>
    <dbReference type="NCBI Taxonomy" id="1250544"/>
    <lineage>
        <taxon>Eukaryota</taxon>
        <taxon>Fungi</taxon>
        <taxon>Dikarya</taxon>
        <taxon>Ascomycota</taxon>
        <taxon>Pezizomycotina</taxon>
        <taxon>Pezizomycetes</taxon>
        <taxon>Pezizales</taxon>
        <taxon>Pyronemataceae</taxon>
        <taxon>Sphaerosporella</taxon>
    </lineage>
</organism>
<dbReference type="InterPro" id="IPR027417">
    <property type="entry name" value="P-loop_NTPase"/>
</dbReference>
<dbReference type="InterPro" id="IPR052247">
    <property type="entry name" value="Meiotic_Crossover_Helicase"/>
</dbReference>
<dbReference type="Pfam" id="PF00270">
    <property type="entry name" value="DEAD"/>
    <property type="match status" value="1"/>
</dbReference>
<proteinExistence type="inferred from homology"/>
<dbReference type="CDD" id="cd18795">
    <property type="entry name" value="SF2_C_Ski2"/>
    <property type="match status" value="1"/>
</dbReference>
<evidence type="ECO:0000313" key="14">
    <source>
        <dbReference type="EMBL" id="KAA8910250.1"/>
    </source>
</evidence>
<dbReference type="GO" id="GO:0043138">
    <property type="term" value="F:3'-5' DNA helicase activity"/>
    <property type="evidence" value="ECO:0007669"/>
    <property type="project" value="UniProtKB-EC"/>
</dbReference>
<evidence type="ECO:0000256" key="3">
    <source>
        <dbReference type="ARBA" id="ARBA00022801"/>
    </source>
</evidence>
<evidence type="ECO:0000256" key="5">
    <source>
        <dbReference type="ARBA" id="ARBA00022840"/>
    </source>
</evidence>
<keyword evidence="5" id="KW-0067">ATP-binding</keyword>
<comment type="catalytic activity">
    <reaction evidence="8">
        <text>Couples ATP hydrolysis with the unwinding of duplex DNA by translocating in the 3'-5' direction.</text>
        <dbReference type="EC" id="5.6.2.4"/>
    </reaction>
</comment>
<dbReference type="InterPro" id="IPR004179">
    <property type="entry name" value="Sec63-dom"/>
</dbReference>
<keyword evidence="4 14" id="KW-0347">Helicase</keyword>
<dbReference type="Pfam" id="PF23445">
    <property type="entry name" value="WHD_SNRNP200"/>
    <property type="match status" value="1"/>
</dbReference>
<dbReference type="InterPro" id="IPR036390">
    <property type="entry name" value="WH_DNA-bd_sf"/>
</dbReference>
<dbReference type="GO" id="GO:0003676">
    <property type="term" value="F:nucleic acid binding"/>
    <property type="evidence" value="ECO:0007669"/>
    <property type="project" value="InterPro"/>
</dbReference>
<dbReference type="FunCoup" id="A0A5J5F271">
    <property type="interactions" value="410"/>
</dbReference>
<gene>
    <name evidence="14" type="ORF">FN846DRAFT_775385</name>
</gene>
<evidence type="ECO:0000256" key="4">
    <source>
        <dbReference type="ARBA" id="ARBA00022806"/>
    </source>
</evidence>
<evidence type="ECO:0000313" key="15">
    <source>
        <dbReference type="Proteomes" id="UP000326924"/>
    </source>
</evidence>
<evidence type="ECO:0000256" key="7">
    <source>
        <dbReference type="ARBA" id="ARBA00023254"/>
    </source>
</evidence>
<evidence type="ECO:0000256" key="6">
    <source>
        <dbReference type="ARBA" id="ARBA00023235"/>
    </source>
</evidence>
<dbReference type="EC" id="5.6.2.4" evidence="9"/>
<evidence type="ECO:0000256" key="8">
    <source>
        <dbReference type="ARBA" id="ARBA00034617"/>
    </source>
</evidence>
<evidence type="ECO:0000256" key="1">
    <source>
        <dbReference type="ARBA" id="ARBA00010140"/>
    </source>
</evidence>
<evidence type="ECO:0000256" key="10">
    <source>
        <dbReference type="ARBA" id="ARBA00048988"/>
    </source>
</evidence>
<dbReference type="PROSITE" id="PS51194">
    <property type="entry name" value="HELICASE_CTER"/>
    <property type="match status" value="1"/>
</dbReference>
<dbReference type="OrthoDB" id="5575at2759"/>
<reference evidence="14 15" key="1">
    <citation type="submission" date="2019-09" db="EMBL/GenBank/DDBJ databases">
        <title>Draft genome of the ectomycorrhizal ascomycete Sphaerosporella brunnea.</title>
        <authorList>
            <consortium name="DOE Joint Genome Institute"/>
            <person name="Benucci G.M."/>
            <person name="Marozzi G."/>
            <person name="Antonielli L."/>
            <person name="Sanchez S."/>
            <person name="Marco P."/>
            <person name="Wang X."/>
            <person name="Falini L.B."/>
            <person name="Barry K."/>
            <person name="Haridas S."/>
            <person name="Lipzen A."/>
            <person name="Labutti K."/>
            <person name="Grigoriev I.V."/>
            <person name="Murat C."/>
            <person name="Martin F."/>
            <person name="Albertini E."/>
            <person name="Donnini D."/>
            <person name="Bonito G."/>
        </authorList>
    </citation>
    <scope>NUCLEOTIDE SEQUENCE [LARGE SCALE GENOMIC DNA]</scope>
    <source>
        <strain evidence="14 15">Sb_GMNB300</strain>
    </source>
</reference>
<evidence type="ECO:0000256" key="9">
    <source>
        <dbReference type="ARBA" id="ARBA00034808"/>
    </source>
</evidence>
<dbReference type="InterPro" id="IPR001650">
    <property type="entry name" value="Helicase_C-like"/>
</dbReference>
<dbReference type="SMART" id="SM00973">
    <property type="entry name" value="Sec63"/>
    <property type="match status" value="1"/>
</dbReference>
<dbReference type="Pfam" id="PF02889">
    <property type="entry name" value="Sec63"/>
    <property type="match status" value="1"/>
</dbReference>
<dbReference type="Proteomes" id="UP000326924">
    <property type="component" value="Unassembled WGS sequence"/>
</dbReference>
<keyword evidence="6" id="KW-0413">Isomerase</keyword>
<dbReference type="InterPro" id="IPR057842">
    <property type="entry name" value="WH_MER3"/>
</dbReference>
<comment type="caution">
    <text evidence="14">The sequence shown here is derived from an EMBL/GenBank/DDBJ whole genome shotgun (WGS) entry which is preliminary data.</text>
</comment>
<dbReference type="InParanoid" id="A0A5J5F271"/>
<dbReference type="AlphaFoldDB" id="A0A5J5F271"/>
<evidence type="ECO:0000256" key="11">
    <source>
        <dbReference type="SAM" id="MobiDB-lite"/>
    </source>
</evidence>
<evidence type="ECO:0000259" key="12">
    <source>
        <dbReference type="PROSITE" id="PS51192"/>
    </source>
</evidence>
<dbReference type="FunFam" id="1.10.10.10:FF:000012">
    <property type="entry name" value="U5 small nuclear ribonucleoprotein helicase"/>
    <property type="match status" value="1"/>
</dbReference>
<protein>
    <recommendedName>
        <fullName evidence="9">DNA 3'-5' helicase</fullName>
        <ecNumber evidence="9">5.6.2.4</ecNumber>
    </recommendedName>
</protein>
<dbReference type="Pfam" id="PF00271">
    <property type="entry name" value="Helicase_C"/>
    <property type="match status" value="1"/>
</dbReference>
<feature type="domain" description="Helicase ATP-binding" evidence="12">
    <location>
        <begin position="127"/>
        <end position="301"/>
    </location>
</feature>
<feature type="region of interest" description="Disordered" evidence="11">
    <location>
        <begin position="1"/>
        <end position="89"/>
    </location>
</feature>
<dbReference type="SUPFAM" id="SSF52540">
    <property type="entry name" value="P-loop containing nucleoside triphosphate hydrolases"/>
    <property type="match status" value="1"/>
</dbReference>
<dbReference type="Gene3D" id="1.10.10.10">
    <property type="entry name" value="Winged helix-like DNA-binding domain superfamily/Winged helix DNA-binding domain"/>
    <property type="match status" value="1"/>
</dbReference>
<dbReference type="InterPro" id="IPR036388">
    <property type="entry name" value="WH-like_DNA-bd_sf"/>
</dbReference>
<dbReference type="EMBL" id="VXIS01000048">
    <property type="protein sequence ID" value="KAA8910250.1"/>
    <property type="molecule type" value="Genomic_DNA"/>
</dbReference>
<dbReference type="GO" id="GO:0016787">
    <property type="term" value="F:hydrolase activity"/>
    <property type="evidence" value="ECO:0007669"/>
    <property type="project" value="UniProtKB-KW"/>
</dbReference>
<evidence type="ECO:0000259" key="13">
    <source>
        <dbReference type="PROSITE" id="PS51194"/>
    </source>
</evidence>
<sequence length="1064" mass="120099">MHKPGQTPDAQYDRSSSPPAQPESSPTPARAPVIRRYPKFKPPFQVPAERTSRQTPLAAFQASLLEKPPPARHSENPYEQQHAAPKPKSAIPVVQGIQLVPVTRLPDRFRSVFSYPLFNAVQSRCFDSVYNSNDNLVVSAPTGSGKTAILELAICAVYRDLQQGTYKVVYQAPTKSLCSERKRDWEKKFCNLGLTCTELTGDTDQSQLYTVRKGDIIITTPEKWDSMTRKWQDHRKLLDMVRLFLIDEVHVLKETRGATLEVVVSRMKYIGSDVRFVALSATVPNSQDICIWLGKNAQTPEIPATREVFGQEFRPVQLERHVYGYPHPGNDFQFDTTLNKALPDVVLKHAGGKSIMIFCMTRKICESTAKLLAEKWREWDARRRPWQAPRRKFSFNEKDLQGFAQCGVSFHHAGMDAADRSLVENMFLDGELSVICCTSTLAVGVNLPAYLVIIKNTVCWGDEGIKEYVDLEVMQMLGRAGRPQFGETGVAVIMTANNKTARYQKMNAGEETLESSLHSNLVEHFNAEIGLGTIADTETAKQWLRSTFLYVRLKKNPQFYKLQGQEFNRDPEQRLDEICERDISLLTTEGMVGNNSNGKLSLTKFGEAMAKYCLKFGTMQLIMKMTPKSTISDILTILSQAEEFKELRLRAGEKSFYKDLNKDNAVKYPIKEEIGTFAHKVSLIIQMELGLLDFPTDQNFQKIRTTVNQDKTAVWKHCSRVLRCIVDCQQEFQDATTVMNALKLGRCIEGKVWENTPGELRQLDNIGPAYVRKFVNANIRSLSKLATLQPHQIETTLSRNPPFGTTLLKAVRAIPQFNLTARQVGTPRKTGAQQPLEARVQVELALENGATVPRRWRGVELMVVFVAERSDGILVDMQRAAAHTLASGKTLNFTMKLETPEQYLCCHVACEQIAGTLHGTEMRFDIDSALFPNIVKPVEIKQESSKPAMRFSKQPAAVSISDDEDYGDPGIFDDVEFEHIDNFSNPINTTCRTWCDSRTDSMIRPKQEYIDQADEDGIVGEHTDNPVDKPVQLPNGKWQCRHKCADKTKCKHLCCREGLDRPPK</sequence>
<keyword evidence="7" id="KW-0469">Meiosis</keyword>
<dbReference type="PANTHER" id="PTHR47835:SF3">
    <property type="entry name" value="HELICASE FOR MEIOSIS 1"/>
    <property type="match status" value="1"/>
</dbReference>
<dbReference type="PROSITE" id="PS51192">
    <property type="entry name" value="HELICASE_ATP_BIND_1"/>
    <property type="match status" value="1"/>
</dbReference>